<evidence type="ECO:0000256" key="1">
    <source>
        <dbReference type="SAM" id="MobiDB-lite"/>
    </source>
</evidence>
<dbReference type="Proteomes" id="UP000830454">
    <property type="component" value="Chromosome"/>
</dbReference>
<protein>
    <recommendedName>
        <fullName evidence="2">Heavy metal binding domain-containing protein</fullName>
    </recommendedName>
</protein>
<gene>
    <name evidence="3" type="ORF">LXD69_13130</name>
</gene>
<keyword evidence="4" id="KW-1185">Reference proteome</keyword>
<evidence type="ECO:0000313" key="3">
    <source>
        <dbReference type="EMBL" id="UOX32976.1"/>
    </source>
</evidence>
<reference evidence="3" key="1">
    <citation type="submission" date="2021-12" db="EMBL/GenBank/DDBJ databases">
        <authorList>
            <person name="Cha I.-T."/>
            <person name="Lee K.-E."/>
            <person name="Park S.-J."/>
        </authorList>
    </citation>
    <scope>NUCLEOTIDE SEQUENCE</scope>
    <source>
        <strain evidence="3">YSM-43</strain>
    </source>
</reference>
<evidence type="ECO:0000313" key="4">
    <source>
        <dbReference type="Proteomes" id="UP000830454"/>
    </source>
</evidence>
<feature type="domain" description="Heavy metal binding" evidence="2">
    <location>
        <begin position="47"/>
        <end position="76"/>
    </location>
</feature>
<dbReference type="EMBL" id="CP090145">
    <property type="protein sequence ID" value="UOX32976.1"/>
    <property type="molecule type" value="Genomic_DNA"/>
</dbReference>
<dbReference type="PROSITE" id="PS51257">
    <property type="entry name" value="PROKAR_LIPOPROTEIN"/>
    <property type="match status" value="1"/>
</dbReference>
<name>A0ABY4HJZ5_9FLAO</name>
<sequence length="95" mass="10693">MRKSIAIMVFAVATLSMTSCKNEEKKVETTEDHTGHDHTEGEMHLAHYVCPMDCEKGKVYEEKGACPVCKMDLVEVEKNTEGHNHSEEGHEGHNH</sequence>
<dbReference type="InterPro" id="IPR045800">
    <property type="entry name" value="HMBD"/>
</dbReference>
<organism evidence="3 4">
    <name type="scientific">Flavobacterium sediminilitoris</name>
    <dbReference type="NCBI Taxonomy" id="2024526"/>
    <lineage>
        <taxon>Bacteria</taxon>
        <taxon>Pseudomonadati</taxon>
        <taxon>Bacteroidota</taxon>
        <taxon>Flavobacteriia</taxon>
        <taxon>Flavobacteriales</taxon>
        <taxon>Flavobacteriaceae</taxon>
        <taxon>Flavobacterium</taxon>
    </lineage>
</organism>
<dbReference type="Pfam" id="PF19335">
    <property type="entry name" value="HMBD"/>
    <property type="match status" value="1"/>
</dbReference>
<dbReference type="RefSeq" id="WP_246915740.1">
    <property type="nucleotide sequence ID" value="NZ_CP090145.1"/>
</dbReference>
<feature type="region of interest" description="Disordered" evidence="1">
    <location>
        <begin position="21"/>
        <end position="40"/>
    </location>
</feature>
<evidence type="ECO:0000259" key="2">
    <source>
        <dbReference type="Pfam" id="PF19335"/>
    </source>
</evidence>
<proteinExistence type="predicted"/>
<reference evidence="3" key="2">
    <citation type="submission" date="2022-04" db="EMBL/GenBank/DDBJ databases">
        <title>Complete Genome Sequence of Flavobacterium sediminilitoris YSM-43, Isolated from a Tidal Sediment.</title>
        <authorList>
            <person name="Lee P.A."/>
        </authorList>
    </citation>
    <scope>NUCLEOTIDE SEQUENCE</scope>
    <source>
        <strain evidence="3">YSM-43</strain>
    </source>
</reference>
<accession>A0ABY4HJZ5</accession>